<dbReference type="InterPro" id="IPR021833">
    <property type="entry name" value="DUF3425"/>
</dbReference>
<dbReference type="PANTHER" id="PTHR38116:SF1">
    <property type="entry name" value="BZIP DOMAIN-CONTAINING PROTEIN"/>
    <property type="match status" value="1"/>
</dbReference>
<organism evidence="1 2">
    <name type="scientific">Trichoderma gamsii</name>
    <dbReference type="NCBI Taxonomy" id="398673"/>
    <lineage>
        <taxon>Eukaryota</taxon>
        <taxon>Fungi</taxon>
        <taxon>Dikarya</taxon>
        <taxon>Ascomycota</taxon>
        <taxon>Pezizomycotina</taxon>
        <taxon>Sordariomycetes</taxon>
        <taxon>Hypocreomycetidae</taxon>
        <taxon>Hypocreales</taxon>
        <taxon>Hypocreaceae</taxon>
        <taxon>Trichoderma</taxon>
    </lineage>
</organism>
<dbReference type="AlphaFoldDB" id="A0A2K0TLX8"/>
<evidence type="ECO:0000313" key="1">
    <source>
        <dbReference type="EMBL" id="PNP46522.1"/>
    </source>
</evidence>
<dbReference type="OrthoDB" id="2245989at2759"/>
<name>A0A2K0TLX8_9HYPO</name>
<reference evidence="1 2" key="1">
    <citation type="submission" date="2017-02" db="EMBL/GenBank/DDBJ databases">
        <title>Genomes of Trichoderma spp. with biocontrol activity.</title>
        <authorList>
            <person name="Gardiner D."/>
            <person name="Kazan K."/>
            <person name="Vos C."/>
            <person name="Harvey P."/>
        </authorList>
    </citation>
    <scope>NUCLEOTIDE SEQUENCE [LARGE SCALE GENOMIC DNA]</scope>
    <source>
        <strain evidence="1 2">A5MH</strain>
    </source>
</reference>
<protein>
    <recommendedName>
        <fullName evidence="3">BZIP domain-containing protein</fullName>
    </recommendedName>
</protein>
<comment type="caution">
    <text evidence="1">The sequence shown here is derived from an EMBL/GenBank/DDBJ whole genome shotgun (WGS) entry which is preliminary data.</text>
</comment>
<evidence type="ECO:0000313" key="2">
    <source>
        <dbReference type="Proteomes" id="UP000236546"/>
    </source>
</evidence>
<gene>
    <name evidence="1" type="ORF">TGAMA5MH_01980</name>
</gene>
<accession>A0A2K0TLX8</accession>
<dbReference type="Pfam" id="PF11905">
    <property type="entry name" value="DUF3425"/>
    <property type="match status" value="1"/>
</dbReference>
<sequence>MDAMQMKPPVLPTGAIQLTPMQQLTEAVVKDDDWTGLTDAVARKRRQNRLNMRAYRRRKARELLLEGKQHDGNDTSCIASTGQGMPYWSESQQTVFFAPSSTLEVMRQPLIPHEHNDLLSKRSSVKPIYFPLCPDHLITLLQYNVLRACITNRQLVSRLLPDPRNECSSTALHVLPWPLPDGDTVPETLRPTILQQTISHEGWVDIIPHPVWRDNLLLAIGQFDEDELWADTIGGLFDGFPHSEVERRGVIAWWPPWDVSGWELSEGFWSKWQWVFRGCDDVLLVTNRWREKRGEDPLGFGMQ</sequence>
<dbReference type="Proteomes" id="UP000236546">
    <property type="component" value="Unassembled WGS sequence"/>
</dbReference>
<evidence type="ECO:0008006" key="3">
    <source>
        <dbReference type="Google" id="ProtNLM"/>
    </source>
</evidence>
<proteinExistence type="predicted"/>
<dbReference type="PANTHER" id="PTHR38116">
    <property type="entry name" value="CHROMOSOME 7, WHOLE GENOME SHOTGUN SEQUENCE"/>
    <property type="match status" value="1"/>
</dbReference>
<dbReference type="EMBL" id="MTYH01000015">
    <property type="protein sequence ID" value="PNP46522.1"/>
    <property type="molecule type" value="Genomic_DNA"/>
</dbReference>